<dbReference type="AlphaFoldDB" id="A0A5M8PKK9"/>
<protein>
    <recommendedName>
        <fullName evidence="3">LPPG:FO 2-phospho-L-lactate transferase CofD/UPF0052</fullName>
    </recommendedName>
</protein>
<organism evidence="1 2">
    <name type="scientific">Lasallia pustulata</name>
    <dbReference type="NCBI Taxonomy" id="136370"/>
    <lineage>
        <taxon>Eukaryota</taxon>
        <taxon>Fungi</taxon>
        <taxon>Dikarya</taxon>
        <taxon>Ascomycota</taxon>
        <taxon>Pezizomycotina</taxon>
        <taxon>Lecanoromycetes</taxon>
        <taxon>OSLEUM clade</taxon>
        <taxon>Umbilicariomycetidae</taxon>
        <taxon>Umbilicariales</taxon>
        <taxon>Umbilicariaceae</taxon>
        <taxon>Lasallia</taxon>
    </lineage>
</organism>
<dbReference type="InterPro" id="IPR038136">
    <property type="entry name" value="CofD-like_dom_sf"/>
</dbReference>
<evidence type="ECO:0000313" key="1">
    <source>
        <dbReference type="EMBL" id="KAA6409408.1"/>
    </source>
</evidence>
<name>A0A5M8PKK9_9LECA</name>
<dbReference type="GO" id="GO:0043743">
    <property type="term" value="F:LPPG:FO 2-phospho-L-lactate transferase activity"/>
    <property type="evidence" value="ECO:0007669"/>
    <property type="project" value="InterPro"/>
</dbReference>
<dbReference type="PANTHER" id="PTHR31240:SF0">
    <property type="entry name" value="MATERNAL EFFECT EMBRYO ARREST 18"/>
    <property type="match status" value="1"/>
</dbReference>
<dbReference type="Pfam" id="PF01933">
    <property type="entry name" value="CofD"/>
    <property type="match status" value="1"/>
</dbReference>
<dbReference type="CDD" id="cd07187">
    <property type="entry name" value="YvcK_like"/>
    <property type="match status" value="1"/>
</dbReference>
<accession>A0A5M8PKK9</accession>
<dbReference type="Gene3D" id="3.40.50.10680">
    <property type="entry name" value="CofD-like domains"/>
    <property type="match status" value="1"/>
</dbReference>
<evidence type="ECO:0008006" key="3">
    <source>
        <dbReference type="Google" id="ProtNLM"/>
    </source>
</evidence>
<dbReference type="PANTHER" id="PTHR31240">
    <property type="entry name" value="MATERNAL EFFECT EMBRYO ARREST 18"/>
    <property type="match status" value="1"/>
</dbReference>
<dbReference type="OrthoDB" id="10267139at2759"/>
<sequence length="465" mass="49373">MSATPQGGIVVFSGGSAANSLVDVFNEVAEKKACPLSYVIPVSDNGGSSSEISRIIGGPGIGDVRSRLVRLIPPSHTSIRTLFNHRLPPNPSAAHSEWLSIIDGTSALWPSIPPPQRQLIRSILNHLHLELLKRARPPHSTFDFQSASIGNMFLTGARLFSGSFESAIYLLGVIGGVPESTAVIPAINTNFSHHISAGLADGTTITGQNAISHPSAPTALPDQPQQAELLDGAQFGDDGLNVDPGVEDASLPGSLPTLCQPNIAFSKSDEEPLPARIERIWYINPYGQEIRPAVNPKAVETLRAAEAVVYSIGSLYTSIVPSLILRGTGDALAKTRGIKYKILILNGSLDRETGASAAGDKPMGAVEFVEAIARAGEASRGNGDWKGCPAGRYVTHVVYLEEEGTPEVQKGRLAGMGIECVRLYGRKGENGMMRYDGKALGQALEAVLGNRGVRSDLSRRNTLEH</sequence>
<dbReference type="InterPro" id="IPR002882">
    <property type="entry name" value="CofD"/>
</dbReference>
<comment type="caution">
    <text evidence="1">The sequence shown here is derived from an EMBL/GenBank/DDBJ whole genome shotgun (WGS) entry which is preliminary data.</text>
</comment>
<dbReference type="SUPFAM" id="SSF142338">
    <property type="entry name" value="CofD-like"/>
    <property type="match status" value="1"/>
</dbReference>
<gene>
    <name evidence="1" type="ORF">FRX48_06961</name>
</gene>
<proteinExistence type="predicted"/>
<evidence type="ECO:0000313" key="2">
    <source>
        <dbReference type="Proteomes" id="UP000324767"/>
    </source>
</evidence>
<dbReference type="EMBL" id="VXIT01000011">
    <property type="protein sequence ID" value="KAA6409408.1"/>
    <property type="molecule type" value="Genomic_DNA"/>
</dbReference>
<reference evidence="1 2" key="1">
    <citation type="submission" date="2019-09" db="EMBL/GenBank/DDBJ databases">
        <title>The hologenome of the rock-dwelling lichen Lasallia pustulata.</title>
        <authorList>
            <person name="Greshake Tzovaras B."/>
            <person name="Segers F."/>
            <person name="Bicker A."/>
            <person name="Dal Grande F."/>
            <person name="Otte J."/>
            <person name="Hankeln T."/>
            <person name="Schmitt I."/>
            <person name="Ebersberger I."/>
        </authorList>
    </citation>
    <scope>NUCLEOTIDE SEQUENCE [LARGE SCALE GENOMIC DNA]</scope>
    <source>
        <strain evidence="1">A1-1</strain>
    </source>
</reference>
<dbReference type="Proteomes" id="UP000324767">
    <property type="component" value="Unassembled WGS sequence"/>
</dbReference>